<protein>
    <recommendedName>
        <fullName evidence="3">Tetratricopeptide repeat protein</fullName>
    </recommendedName>
</protein>
<name>A0ABY9S1K7_9ACTN</name>
<evidence type="ECO:0000313" key="2">
    <source>
        <dbReference type="Proteomes" id="UP001250858"/>
    </source>
</evidence>
<reference evidence="1 2" key="1">
    <citation type="submission" date="2023-09" db="EMBL/GenBank/DDBJ databases">
        <title>Complete genome of Streptomyces roseicoloratus T14.</title>
        <authorList>
            <person name="Bashizi T."/>
            <person name="Kim M.-J."/>
            <person name="Lee G."/>
            <person name="Tagele S.B."/>
            <person name="Shin J.-H."/>
        </authorList>
    </citation>
    <scope>NUCLEOTIDE SEQUENCE [LARGE SCALE GENOMIC DNA]</scope>
    <source>
        <strain evidence="1 2">T14</strain>
    </source>
</reference>
<evidence type="ECO:0000313" key="1">
    <source>
        <dbReference type="EMBL" id="WMX48309.1"/>
    </source>
</evidence>
<organism evidence="1 2">
    <name type="scientific">Streptomyces roseicoloratus</name>
    <dbReference type="NCBI Taxonomy" id="2508722"/>
    <lineage>
        <taxon>Bacteria</taxon>
        <taxon>Bacillati</taxon>
        <taxon>Actinomycetota</taxon>
        <taxon>Actinomycetes</taxon>
        <taxon>Kitasatosporales</taxon>
        <taxon>Streptomycetaceae</taxon>
        <taxon>Streptomyces</taxon>
    </lineage>
</organism>
<accession>A0ABY9S1K7</accession>
<dbReference type="RefSeq" id="WP_309549838.1">
    <property type="nucleotide sequence ID" value="NZ_CP133762.1"/>
</dbReference>
<dbReference type="EMBL" id="CP133762">
    <property type="protein sequence ID" value="WMX48309.1"/>
    <property type="molecule type" value="Genomic_DNA"/>
</dbReference>
<keyword evidence="2" id="KW-1185">Reference proteome</keyword>
<gene>
    <name evidence="1" type="ORF">RGF97_30825</name>
</gene>
<dbReference type="Proteomes" id="UP001250858">
    <property type="component" value="Chromosome"/>
</dbReference>
<evidence type="ECO:0008006" key="3">
    <source>
        <dbReference type="Google" id="ProtNLM"/>
    </source>
</evidence>
<sequence length="174" mass="19204">MSGRGLEVGPVVARRRFEAAVRRDPYHLGAHQQRLQQVCEKWNGSHEEMHAFAREAAFGAPVGTPLGQLVALAHIEHWLALDGDPGVAYMRRPDVVASLHQAADHAYRHPEFAPRTGRLQVFNSFAMAFSMAGERAAARECFEASGGLVTEFPWSYLDGDPVAAYRKHRSAAGR</sequence>
<proteinExistence type="predicted"/>